<feature type="compositionally biased region" description="Acidic residues" evidence="4">
    <location>
        <begin position="845"/>
        <end position="858"/>
    </location>
</feature>
<evidence type="ECO:0000256" key="5">
    <source>
        <dbReference type="SAM" id="Phobius"/>
    </source>
</evidence>
<protein>
    <submittedName>
        <fullName evidence="6">HSP70-like protein</fullName>
    </submittedName>
</protein>
<dbReference type="Gene3D" id="3.30.420.40">
    <property type="match status" value="2"/>
</dbReference>
<feature type="compositionally biased region" description="Low complexity" evidence="4">
    <location>
        <begin position="184"/>
        <end position="193"/>
    </location>
</feature>
<evidence type="ECO:0000256" key="1">
    <source>
        <dbReference type="ARBA" id="ARBA00022741"/>
    </source>
</evidence>
<evidence type="ECO:0000256" key="4">
    <source>
        <dbReference type="SAM" id="MobiDB-lite"/>
    </source>
</evidence>
<dbReference type="GO" id="GO:0005524">
    <property type="term" value="F:ATP binding"/>
    <property type="evidence" value="ECO:0007669"/>
    <property type="project" value="UniProtKB-KW"/>
</dbReference>
<dbReference type="PANTHER" id="PTHR45639">
    <property type="entry name" value="HSC70CB, ISOFORM G-RELATED"/>
    <property type="match status" value="1"/>
</dbReference>
<dbReference type="GO" id="GO:0030968">
    <property type="term" value="P:endoplasmic reticulum unfolded protein response"/>
    <property type="evidence" value="ECO:0007669"/>
    <property type="project" value="TreeGrafter"/>
</dbReference>
<feature type="region of interest" description="Disordered" evidence="4">
    <location>
        <begin position="819"/>
        <end position="877"/>
    </location>
</feature>
<dbReference type="AlphaFoldDB" id="A0A0N0P5L8"/>
<dbReference type="GO" id="GO:0034663">
    <property type="term" value="C:endoplasmic reticulum chaperone complex"/>
    <property type="evidence" value="ECO:0007669"/>
    <property type="project" value="TreeGrafter"/>
</dbReference>
<dbReference type="GO" id="GO:0140662">
    <property type="term" value="F:ATP-dependent protein folding chaperone"/>
    <property type="evidence" value="ECO:0007669"/>
    <property type="project" value="InterPro"/>
</dbReference>
<dbReference type="OMA" id="FEEWCRP"/>
<keyword evidence="1" id="KW-0547">Nucleotide-binding</keyword>
<dbReference type="Pfam" id="PF00012">
    <property type="entry name" value="HSP70"/>
    <property type="match status" value="1"/>
</dbReference>
<dbReference type="Proteomes" id="UP000038009">
    <property type="component" value="Unassembled WGS sequence"/>
</dbReference>
<dbReference type="EMBL" id="LJSK01000146">
    <property type="protein sequence ID" value="KPI86137.1"/>
    <property type="molecule type" value="Genomic_DNA"/>
</dbReference>
<feature type="compositionally biased region" description="Low complexity" evidence="4">
    <location>
        <begin position="859"/>
        <end position="877"/>
    </location>
</feature>
<gene>
    <name evidence="6" type="ORF">ABL78_4792</name>
</gene>
<evidence type="ECO:0000313" key="6">
    <source>
        <dbReference type="EMBL" id="KPI86137.1"/>
    </source>
</evidence>
<keyword evidence="7" id="KW-1185">Reference proteome</keyword>
<sequence>MKVVTACAFSGAGTRPWYRSLCTLLMMVCVSAVVASASPLLITETELIAIDLGHESMKISAWRTQEEEVSIKSGGVGTVTTTTTAITGAVTMVLNDQTNRKSPPCVAFRYFKAPVGLMVKEDGGNSSEADMSAEALSQPLHPPGYQLERTFAEQAQALAPRFPMQVVCSPAQLIGYTLSSATSSAVGATAPSPHELTEAQQGASGGGARRAHSFKIPFSSSNVTNALNDGCVFTAEELTAMLLGYARRMAEKADAAANALSEDDERQLMDLASSGVAPRGRASLLRGHAVPQYAALTVPMHSNVAQRQALVDAAALAGLRAVRLVHSTTGAAVQLAYMKAEQVLVPGKTQHIMVYDMGSQHVEVAIYGYAAAPSTLAKRDKYQGSVELKALVSNRTLGGAAFDECIAAQWDALYFKSSILTGVRGAATDAERWAATKKRGSLLRAAHKAKEMLSVNQVAHITLDGMHADSALFHSTAQAQLQQHVVAVTADGLLSLRYTRREFEQECTALFKAAVKLRDDAIAATNGVVANVGALDRFEVIGGGTRVPLLLQRLSEGYRVDGTMVDRTLNSDEAAVLGATLLSVSAASNVLPLRGRQSVPRYRVREWLSNAVYVSITAGRTAGDGQVGEDAKAIAEPAEGDVVHLRLLFPAYKTIVPDTHSVRVQLRTDGDQDEEGRNEPQRGEATGAVVGDSVIFTLYSGSEADEAYQARAGASDAEAAGNHNASVSPTDHVVSVPASAAACTSCYVRPYIAHGIKKAKETLKMQVERQYPGGVVALDSAEVVVEAVATVSGIPHFTVAYLRAVYRVTPTSLATAILAPAETTNAPPQEGAEALDEATEKEQASADDTEDTDSEEGQADTQTQQPTTTTTTTTTADAPITSDILEVRAISLPLRHAAAAITTSHRDAITSQQGYNMGRAELQRLKSRVQRLQTMDDVRLQRSTLRNDIESAIIWVREQPAWEAAPPAAAEDVTLSSDPAVSSWRAQVNEIGEWLDDYGETASVAALEERLVAMRVVKRALRARQRGGEAT</sequence>
<dbReference type="SUPFAM" id="SSF53067">
    <property type="entry name" value="Actin-like ATPase domain"/>
    <property type="match status" value="2"/>
</dbReference>
<dbReference type="InterPro" id="IPR043129">
    <property type="entry name" value="ATPase_NBD"/>
</dbReference>
<dbReference type="PANTHER" id="PTHR45639:SF3">
    <property type="entry name" value="HYPOXIA UP-REGULATED PROTEIN 1"/>
    <property type="match status" value="1"/>
</dbReference>
<dbReference type="OrthoDB" id="10262720at2759"/>
<reference evidence="6 7" key="1">
    <citation type="journal article" date="2015" name="PLoS Pathog.">
        <title>Leptomonas seymouri: Adaptations to the Dixenous Life Cycle Analyzed by Genome Sequencing, Transcriptome Profiling and Co-infection with Leishmania donovani.</title>
        <authorList>
            <person name="Kraeva N."/>
            <person name="Butenko A."/>
            <person name="Hlavacova J."/>
            <person name="Kostygov A."/>
            <person name="Myskova J."/>
            <person name="Grybchuk D."/>
            <person name="Lestinova T."/>
            <person name="Votypka J."/>
            <person name="Volf P."/>
            <person name="Opperdoes F."/>
            <person name="Flegontov P."/>
            <person name="Lukes J."/>
            <person name="Yurchenko V."/>
        </authorList>
    </citation>
    <scope>NUCLEOTIDE SEQUENCE [LARGE SCALE GENOMIC DNA]</scope>
    <source>
        <strain evidence="6 7">ATCC 30220</strain>
    </source>
</reference>
<organism evidence="6 7">
    <name type="scientific">Leptomonas seymouri</name>
    <dbReference type="NCBI Taxonomy" id="5684"/>
    <lineage>
        <taxon>Eukaryota</taxon>
        <taxon>Discoba</taxon>
        <taxon>Euglenozoa</taxon>
        <taxon>Kinetoplastea</taxon>
        <taxon>Metakinetoplastina</taxon>
        <taxon>Trypanosomatida</taxon>
        <taxon>Trypanosomatidae</taxon>
        <taxon>Leishmaniinae</taxon>
        <taxon>Leptomonas</taxon>
    </lineage>
</organism>
<keyword evidence="3" id="KW-0143">Chaperone</keyword>
<accession>A0A0N0P5L8</accession>
<dbReference type="Gene3D" id="3.30.30.30">
    <property type="match status" value="1"/>
</dbReference>
<evidence type="ECO:0000256" key="3">
    <source>
        <dbReference type="ARBA" id="ARBA00023186"/>
    </source>
</evidence>
<feature type="transmembrane region" description="Helical" evidence="5">
    <location>
        <begin position="21"/>
        <end position="42"/>
    </location>
</feature>
<dbReference type="InterPro" id="IPR013126">
    <property type="entry name" value="Hsp_70_fam"/>
</dbReference>
<dbReference type="VEuPathDB" id="TriTrypDB:Lsey_0146_0040"/>
<dbReference type="Gene3D" id="3.90.640.10">
    <property type="entry name" value="Actin, Chain A, domain 4"/>
    <property type="match status" value="1"/>
</dbReference>
<proteinExistence type="predicted"/>
<keyword evidence="5" id="KW-0812">Transmembrane</keyword>
<evidence type="ECO:0000313" key="7">
    <source>
        <dbReference type="Proteomes" id="UP000038009"/>
    </source>
</evidence>
<keyword evidence="5" id="KW-0472">Membrane</keyword>
<comment type="caution">
    <text evidence="6">The sequence shown here is derived from an EMBL/GenBank/DDBJ whole genome shotgun (WGS) entry which is preliminary data.</text>
</comment>
<keyword evidence="2" id="KW-0067">ATP-binding</keyword>
<keyword evidence="5" id="KW-1133">Transmembrane helix</keyword>
<feature type="region of interest" description="Disordered" evidence="4">
    <location>
        <begin position="184"/>
        <end position="210"/>
    </location>
</feature>
<name>A0A0N0P5L8_LEPSE</name>
<evidence type="ECO:0000256" key="2">
    <source>
        <dbReference type="ARBA" id="ARBA00022840"/>
    </source>
</evidence>